<evidence type="ECO:0000256" key="5">
    <source>
        <dbReference type="SAM" id="MobiDB-lite"/>
    </source>
</evidence>
<feature type="region of interest" description="Disordered" evidence="5">
    <location>
        <begin position="1"/>
        <end position="23"/>
    </location>
</feature>
<evidence type="ECO:0000313" key="8">
    <source>
        <dbReference type="EMBL" id="SDE91827.1"/>
    </source>
</evidence>
<reference evidence="8 10" key="1">
    <citation type="submission" date="2016-10" db="EMBL/GenBank/DDBJ databases">
        <authorList>
            <person name="de Groot N.N."/>
        </authorList>
    </citation>
    <scope>NUCLEOTIDE SEQUENCE [LARGE SCALE GENOMIC DNA]</scope>
    <source>
        <strain evidence="8 10">LMG 25475</strain>
    </source>
</reference>
<proteinExistence type="inferred from homology"/>
<dbReference type="Pfam" id="PF04542">
    <property type="entry name" value="Sigma70_r2"/>
    <property type="match status" value="1"/>
</dbReference>
<dbReference type="RefSeq" id="WP_070881461.1">
    <property type="nucleotide sequence ID" value="NZ_CP076114.1"/>
</dbReference>
<dbReference type="InterPro" id="IPR036388">
    <property type="entry name" value="WH-like_DNA-bd_sf"/>
</dbReference>
<evidence type="ECO:0000313" key="10">
    <source>
        <dbReference type="Proteomes" id="UP000243378"/>
    </source>
</evidence>
<dbReference type="Gene3D" id="1.10.1740.10">
    <property type="match status" value="1"/>
</dbReference>
<accession>A0A1G7GUK0</accession>
<dbReference type="GO" id="GO:0003677">
    <property type="term" value="F:DNA binding"/>
    <property type="evidence" value="ECO:0007669"/>
    <property type="project" value="InterPro"/>
</dbReference>
<evidence type="ECO:0000256" key="4">
    <source>
        <dbReference type="ARBA" id="ARBA00023163"/>
    </source>
</evidence>
<dbReference type="EMBL" id="FNBM01000001">
    <property type="protein sequence ID" value="SDE91827.1"/>
    <property type="molecule type" value="Genomic_DNA"/>
</dbReference>
<evidence type="ECO:0000313" key="11">
    <source>
        <dbReference type="Proteomes" id="UP000887421"/>
    </source>
</evidence>
<sequence length="195" mass="21644">MVDLPSSPEPRQPDPSATEPVQRDAFLRTFLARREQMEAVLRRRVGCRATAADLIQELFLRFWRRPSAPLEDLGSYLIRSAHNLAIDHLRSEGARNRHEAGLHAEQCGERSASPDAGLEASSDLRRVDAALRALPERTRHIFLLNRIHGQTYGQIARSMALSQSAVEKHMMRALEACKASVIDTPAGPSHGNVAP</sequence>
<dbReference type="InterPro" id="IPR014284">
    <property type="entry name" value="RNA_pol_sigma-70_dom"/>
</dbReference>
<dbReference type="InterPro" id="IPR013249">
    <property type="entry name" value="RNA_pol_sigma70_r4_t2"/>
</dbReference>
<dbReference type="SUPFAM" id="SSF88946">
    <property type="entry name" value="Sigma2 domain of RNA polymerase sigma factors"/>
    <property type="match status" value="1"/>
</dbReference>
<dbReference type="PANTHER" id="PTHR43133:SF63">
    <property type="entry name" value="RNA POLYMERASE SIGMA FACTOR FECI-RELATED"/>
    <property type="match status" value="1"/>
</dbReference>
<gene>
    <name evidence="9" type="ORF">D16iCDA_17580</name>
    <name evidence="8" type="ORF">SAMN05216381_0345</name>
</gene>
<dbReference type="Proteomes" id="UP000887421">
    <property type="component" value="Chromosome"/>
</dbReference>
<evidence type="ECO:0000259" key="7">
    <source>
        <dbReference type="Pfam" id="PF08281"/>
    </source>
</evidence>
<dbReference type="STRING" id="640205.SAMN05216381_0345"/>
<dbReference type="AlphaFoldDB" id="A0A1G7GUK0"/>
<keyword evidence="11" id="KW-1185">Reference proteome</keyword>
<dbReference type="Gene3D" id="1.10.10.10">
    <property type="entry name" value="Winged helix-like DNA-binding domain superfamily/Winged helix DNA-binding domain"/>
    <property type="match status" value="1"/>
</dbReference>
<feature type="domain" description="RNA polymerase sigma-70 region 2" evidence="6">
    <location>
        <begin position="36"/>
        <end position="93"/>
    </location>
</feature>
<evidence type="ECO:0000256" key="3">
    <source>
        <dbReference type="ARBA" id="ARBA00023082"/>
    </source>
</evidence>
<keyword evidence="3" id="KW-0731">Sigma factor</keyword>
<dbReference type="InterPro" id="IPR039425">
    <property type="entry name" value="RNA_pol_sigma-70-like"/>
</dbReference>
<dbReference type="CDD" id="cd06171">
    <property type="entry name" value="Sigma70_r4"/>
    <property type="match status" value="1"/>
</dbReference>
<dbReference type="InterPro" id="IPR013325">
    <property type="entry name" value="RNA_pol_sigma_r2"/>
</dbReference>
<evidence type="ECO:0000259" key="6">
    <source>
        <dbReference type="Pfam" id="PF04542"/>
    </source>
</evidence>
<dbReference type="InterPro" id="IPR007627">
    <property type="entry name" value="RNA_pol_sigma70_r2"/>
</dbReference>
<dbReference type="Pfam" id="PF08281">
    <property type="entry name" value="Sigma70_r4_2"/>
    <property type="match status" value="1"/>
</dbReference>
<reference evidence="9" key="2">
    <citation type="submission" date="2021-05" db="EMBL/GenBank/DDBJ databases">
        <title>Complete genome sequence of Pseudomonas seleniipraecipitans strain D1-6.</title>
        <authorList>
            <person name="Lafi F."/>
            <person name="Eida A."/>
            <person name="Alam I."/>
            <person name="Hert H."/>
            <person name="Saad M."/>
        </authorList>
    </citation>
    <scope>NUCLEOTIDE SEQUENCE</scope>
    <source>
        <strain evidence="9">D1-6</strain>
    </source>
</reference>
<dbReference type="GO" id="GO:0006352">
    <property type="term" value="P:DNA-templated transcription initiation"/>
    <property type="evidence" value="ECO:0007669"/>
    <property type="project" value="InterPro"/>
</dbReference>
<evidence type="ECO:0000256" key="1">
    <source>
        <dbReference type="ARBA" id="ARBA00010641"/>
    </source>
</evidence>
<evidence type="ECO:0000256" key="2">
    <source>
        <dbReference type="ARBA" id="ARBA00023015"/>
    </source>
</evidence>
<protein>
    <submittedName>
        <fullName evidence="9">RNA polymerase sigma factor</fullName>
    </submittedName>
    <submittedName>
        <fullName evidence="8">RNA polymerase sigma-70 factor, ECF subfamily</fullName>
    </submittedName>
</protein>
<dbReference type="Proteomes" id="UP000243378">
    <property type="component" value="Unassembled WGS sequence"/>
</dbReference>
<dbReference type="NCBIfam" id="TIGR02937">
    <property type="entry name" value="sigma70-ECF"/>
    <property type="match status" value="1"/>
</dbReference>
<dbReference type="InterPro" id="IPR013324">
    <property type="entry name" value="RNA_pol_sigma_r3/r4-like"/>
</dbReference>
<feature type="region of interest" description="Disordered" evidence="5">
    <location>
        <begin position="97"/>
        <end position="119"/>
    </location>
</feature>
<keyword evidence="2" id="KW-0805">Transcription regulation</keyword>
<dbReference type="OrthoDB" id="9797134at2"/>
<organism evidence="8 10">
    <name type="scientific">Phytopseudomonas seleniipraecipitans</name>
    <dbReference type="NCBI Taxonomy" id="640205"/>
    <lineage>
        <taxon>Bacteria</taxon>
        <taxon>Pseudomonadati</taxon>
        <taxon>Pseudomonadota</taxon>
        <taxon>Gammaproteobacteria</taxon>
        <taxon>Pseudomonadales</taxon>
        <taxon>Pseudomonadaceae</taxon>
        <taxon>Phytopseudomonas</taxon>
    </lineage>
</organism>
<keyword evidence="4" id="KW-0804">Transcription</keyword>
<feature type="compositionally biased region" description="Basic and acidic residues" evidence="5">
    <location>
        <begin position="97"/>
        <end position="108"/>
    </location>
</feature>
<comment type="similarity">
    <text evidence="1">Belongs to the sigma-70 factor family. ECF subfamily.</text>
</comment>
<dbReference type="EMBL" id="CP076114">
    <property type="protein sequence ID" value="UUD63469.1"/>
    <property type="molecule type" value="Genomic_DNA"/>
</dbReference>
<dbReference type="GO" id="GO:0016987">
    <property type="term" value="F:sigma factor activity"/>
    <property type="evidence" value="ECO:0007669"/>
    <property type="project" value="UniProtKB-KW"/>
</dbReference>
<name>A0A1G7GUK0_9GAMM</name>
<evidence type="ECO:0000313" key="9">
    <source>
        <dbReference type="EMBL" id="UUD63469.1"/>
    </source>
</evidence>
<dbReference type="PANTHER" id="PTHR43133">
    <property type="entry name" value="RNA POLYMERASE ECF-TYPE SIGMA FACTO"/>
    <property type="match status" value="1"/>
</dbReference>
<feature type="domain" description="RNA polymerase sigma factor 70 region 4 type 2" evidence="7">
    <location>
        <begin position="125"/>
        <end position="177"/>
    </location>
</feature>
<dbReference type="SUPFAM" id="SSF88659">
    <property type="entry name" value="Sigma3 and sigma4 domains of RNA polymerase sigma factors"/>
    <property type="match status" value="1"/>
</dbReference>